<comment type="caution">
    <text evidence="5">The sequence shown here is derived from an EMBL/GenBank/DDBJ whole genome shotgun (WGS) entry which is preliminary data.</text>
</comment>
<evidence type="ECO:0000313" key="5">
    <source>
        <dbReference type="EMBL" id="PIR06001.1"/>
    </source>
</evidence>
<dbReference type="InterPro" id="IPR002661">
    <property type="entry name" value="Ribosome_recyc_fac"/>
</dbReference>
<dbReference type="InterPro" id="IPR036191">
    <property type="entry name" value="RRF_sf"/>
</dbReference>
<dbReference type="InterPro" id="IPR023584">
    <property type="entry name" value="Ribosome_recyc_fac_dom"/>
</dbReference>
<protein>
    <submittedName>
        <fullName evidence="5">Ribosome recycling factor</fullName>
    </submittedName>
</protein>
<dbReference type="PANTHER" id="PTHR20982">
    <property type="entry name" value="RIBOSOME RECYCLING FACTOR"/>
    <property type="match status" value="1"/>
</dbReference>
<name>A0A2H0NAT8_9BACT</name>
<dbReference type="GO" id="GO:0043023">
    <property type="term" value="F:ribosomal large subunit binding"/>
    <property type="evidence" value="ECO:0007669"/>
    <property type="project" value="TreeGrafter"/>
</dbReference>
<feature type="coiled-coil region" evidence="3">
    <location>
        <begin position="133"/>
        <end position="178"/>
    </location>
</feature>
<accession>A0A2H0NAT8</accession>
<organism evidence="5 6">
    <name type="scientific">Candidatus Jorgensenbacteria bacterium CG11_big_fil_rev_8_21_14_0_20_38_23</name>
    <dbReference type="NCBI Taxonomy" id="1974594"/>
    <lineage>
        <taxon>Bacteria</taxon>
        <taxon>Candidatus Joergenseniibacteriota</taxon>
    </lineage>
</organism>
<dbReference type="GO" id="GO:0006412">
    <property type="term" value="P:translation"/>
    <property type="evidence" value="ECO:0007669"/>
    <property type="project" value="UniProtKB-KW"/>
</dbReference>
<dbReference type="SUPFAM" id="SSF55194">
    <property type="entry name" value="Ribosome recycling factor, RRF"/>
    <property type="match status" value="1"/>
</dbReference>
<evidence type="ECO:0000313" key="6">
    <source>
        <dbReference type="Proteomes" id="UP000228867"/>
    </source>
</evidence>
<dbReference type="PANTHER" id="PTHR20982:SF3">
    <property type="entry name" value="MITOCHONDRIAL RIBOSOME RECYCLING FACTOR PSEUDO 1"/>
    <property type="match status" value="1"/>
</dbReference>
<dbReference type="Gene3D" id="1.10.132.20">
    <property type="entry name" value="Ribosome-recycling factor"/>
    <property type="match status" value="1"/>
</dbReference>
<keyword evidence="3" id="KW-0175">Coiled coil</keyword>
<evidence type="ECO:0000256" key="3">
    <source>
        <dbReference type="SAM" id="Coils"/>
    </source>
</evidence>
<dbReference type="Gene3D" id="3.30.1360.40">
    <property type="match status" value="1"/>
</dbReference>
<sequence length="185" mass="21832">MNEKEFLDNLGKQFDEFIGLLKNEFNVIRVNRPSPALVENIKVDCYGQSLTIKQLGSINTFLPREIRIQLWDKEIIKNVLKSLETSKRGFSASAEGNLIKVFLPELSQERRQELKKIVKRISEDFKIKIRHLRDEANKRIQDFFEKNEISEDQKFKLKEKIQKKVEEVNKDLDELLNSKIKEIDV</sequence>
<gene>
    <name evidence="5" type="ORF">COV54_03700</name>
</gene>
<proteinExistence type="inferred from homology"/>
<reference evidence="5 6" key="1">
    <citation type="submission" date="2017-09" db="EMBL/GenBank/DDBJ databases">
        <title>Depth-based differentiation of microbial function through sediment-hosted aquifers and enrichment of novel symbionts in the deep terrestrial subsurface.</title>
        <authorList>
            <person name="Probst A.J."/>
            <person name="Ladd B."/>
            <person name="Jarett J.K."/>
            <person name="Geller-Mcgrath D.E."/>
            <person name="Sieber C.M."/>
            <person name="Emerson J.B."/>
            <person name="Anantharaman K."/>
            <person name="Thomas B.C."/>
            <person name="Malmstrom R."/>
            <person name="Stieglmeier M."/>
            <person name="Klingl A."/>
            <person name="Woyke T."/>
            <person name="Ryan C.M."/>
            <person name="Banfield J.F."/>
        </authorList>
    </citation>
    <scope>NUCLEOTIDE SEQUENCE [LARGE SCALE GENOMIC DNA]</scope>
    <source>
        <strain evidence="5">CG11_big_fil_rev_8_21_14_0_20_38_23</strain>
    </source>
</reference>
<evidence type="ECO:0000259" key="4">
    <source>
        <dbReference type="Pfam" id="PF01765"/>
    </source>
</evidence>
<dbReference type="AlphaFoldDB" id="A0A2H0NAT8"/>
<evidence type="ECO:0000256" key="1">
    <source>
        <dbReference type="ARBA" id="ARBA00005912"/>
    </source>
</evidence>
<evidence type="ECO:0000256" key="2">
    <source>
        <dbReference type="ARBA" id="ARBA00022917"/>
    </source>
</evidence>
<dbReference type="EMBL" id="PCWR01000072">
    <property type="protein sequence ID" value="PIR06001.1"/>
    <property type="molecule type" value="Genomic_DNA"/>
</dbReference>
<keyword evidence="2" id="KW-0648">Protein biosynthesis</keyword>
<feature type="domain" description="Ribosome recycling factor" evidence="4">
    <location>
        <begin position="21"/>
        <end position="183"/>
    </location>
</feature>
<dbReference type="Pfam" id="PF01765">
    <property type="entry name" value="RRF"/>
    <property type="match status" value="1"/>
</dbReference>
<comment type="similarity">
    <text evidence="1">Belongs to the RRF family.</text>
</comment>
<dbReference type="Proteomes" id="UP000228867">
    <property type="component" value="Unassembled WGS sequence"/>
</dbReference>